<comment type="caution">
    <text evidence="2">The sequence shown here is derived from an EMBL/GenBank/DDBJ whole genome shotgun (WGS) entry which is preliminary data.</text>
</comment>
<feature type="compositionally biased region" description="Polar residues" evidence="1">
    <location>
        <begin position="29"/>
        <end position="44"/>
    </location>
</feature>
<feature type="compositionally biased region" description="Polar residues" evidence="1">
    <location>
        <begin position="525"/>
        <end position="545"/>
    </location>
</feature>
<evidence type="ECO:0000313" key="2">
    <source>
        <dbReference type="EMBL" id="OQE37181.1"/>
    </source>
</evidence>
<dbReference type="EMBL" id="MDDG01000010">
    <property type="protein sequence ID" value="OQE37181.1"/>
    <property type="molecule type" value="Genomic_DNA"/>
</dbReference>
<evidence type="ECO:0000313" key="3">
    <source>
        <dbReference type="Proteomes" id="UP000191500"/>
    </source>
</evidence>
<accession>A0A1V6UFH8</accession>
<gene>
    <name evidence="2" type="ORF">PENCOP_c010G03640</name>
</gene>
<feature type="region of interest" description="Disordered" evidence="1">
    <location>
        <begin position="26"/>
        <end position="47"/>
    </location>
</feature>
<feature type="region of interest" description="Disordered" evidence="1">
    <location>
        <begin position="299"/>
        <end position="346"/>
    </location>
</feature>
<feature type="compositionally biased region" description="Basic residues" evidence="1">
    <location>
        <begin position="155"/>
        <end position="170"/>
    </location>
</feature>
<dbReference type="AlphaFoldDB" id="A0A1V6UFH8"/>
<feature type="region of interest" description="Disordered" evidence="1">
    <location>
        <begin position="146"/>
        <end position="179"/>
    </location>
</feature>
<name>A0A1V6UFH8_9EURO</name>
<keyword evidence="3" id="KW-1185">Reference proteome</keyword>
<dbReference type="Proteomes" id="UP000191500">
    <property type="component" value="Unassembled WGS sequence"/>
</dbReference>
<organism evidence="2 3">
    <name type="scientific">Penicillium coprophilum</name>
    <dbReference type="NCBI Taxonomy" id="36646"/>
    <lineage>
        <taxon>Eukaryota</taxon>
        <taxon>Fungi</taxon>
        <taxon>Dikarya</taxon>
        <taxon>Ascomycota</taxon>
        <taxon>Pezizomycotina</taxon>
        <taxon>Eurotiomycetes</taxon>
        <taxon>Eurotiomycetidae</taxon>
        <taxon>Eurotiales</taxon>
        <taxon>Aspergillaceae</taxon>
        <taxon>Penicillium</taxon>
    </lineage>
</organism>
<proteinExistence type="predicted"/>
<evidence type="ECO:0000256" key="1">
    <source>
        <dbReference type="SAM" id="MobiDB-lite"/>
    </source>
</evidence>
<dbReference type="STRING" id="36646.A0A1V6UFH8"/>
<feature type="region of interest" description="Disordered" evidence="1">
    <location>
        <begin position="103"/>
        <end position="126"/>
    </location>
</feature>
<reference evidence="3" key="1">
    <citation type="journal article" date="2017" name="Nat. Microbiol.">
        <title>Global analysis of biosynthetic gene clusters reveals vast potential of secondary metabolite production in Penicillium species.</title>
        <authorList>
            <person name="Nielsen J.C."/>
            <person name="Grijseels S."/>
            <person name="Prigent S."/>
            <person name="Ji B."/>
            <person name="Dainat J."/>
            <person name="Nielsen K.F."/>
            <person name="Frisvad J.C."/>
            <person name="Workman M."/>
            <person name="Nielsen J."/>
        </authorList>
    </citation>
    <scope>NUCLEOTIDE SEQUENCE [LARGE SCALE GENOMIC DNA]</scope>
    <source>
        <strain evidence="3">IBT 31321</strain>
    </source>
</reference>
<sequence>MNDDFHAINVTGNRLTLRNNTNLGIFSKGRSSSTTSHPRNTPSTALAKPAPLVKPHKYAMECDLAFSEMKFLSRRKNLSPYPPSTAKDTLDGQHETEYCPQEQQYDNPVHDPELKIPPPNSKSLDVERQLDSSVPPLFTFEEALASETSPISSHPRGKSPKFPNKRRKTSKQSSSIPYTWTETDVGNTEQSHALEQHLLSLLHVGVYPQALCSEMTKTVLVRRYWSLAELWALLEERKISWSNETGNKKRGSPKANTGQVVAVEAETEAAGQEVLEDIPPDYLDPVNFGTVQSEMSKKSQDLDVAYETTSSVSHSLPQQPSVSEQQQNGRCQASDKPNCSISQAPRTSESQDLFTYILNGDQCEHLPPESTEDEVLFPAILPEVEQPHIYDIEFYELARVDDDDDDDDDDVFYRTLDAAYCAIVRPGIAAEVASDLQQLLESSELNGADLPNTPELTGFRASDIPAQQVEAGKPEHLAKVSQDIIQERIDERHPETFRQQEPSKIHSNDHCVDRNNHLPWLTTGCDQSQPRGSTVINARQSQSPGLSDFWRQNKLY</sequence>
<feature type="compositionally biased region" description="Polar residues" evidence="1">
    <location>
        <begin position="307"/>
        <end position="346"/>
    </location>
</feature>
<protein>
    <submittedName>
        <fullName evidence="2">Uncharacterized protein</fullName>
    </submittedName>
</protein>
<feature type="region of interest" description="Disordered" evidence="1">
    <location>
        <begin position="525"/>
        <end position="556"/>
    </location>
</feature>